<dbReference type="EMBL" id="CAXHTA020000018">
    <property type="protein sequence ID" value="CAL5228120.1"/>
    <property type="molecule type" value="Genomic_DNA"/>
</dbReference>
<gene>
    <name evidence="1" type="primary">g11197</name>
    <name evidence="1" type="ORF">VP750_LOCUS10026</name>
</gene>
<dbReference type="Proteomes" id="UP001497392">
    <property type="component" value="Unassembled WGS sequence"/>
</dbReference>
<protein>
    <submittedName>
        <fullName evidence="1">G11197 protein</fullName>
    </submittedName>
</protein>
<reference evidence="1 2" key="1">
    <citation type="submission" date="2024-06" db="EMBL/GenBank/DDBJ databases">
        <authorList>
            <person name="Kraege A."/>
            <person name="Thomma B."/>
        </authorList>
    </citation>
    <scope>NUCLEOTIDE SEQUENCE [LARGE SCALE GENOMIC DNA]</scope>
</reference>
<keyword evidence="2" id="KW-1185">Reference proteome</keyword>
<organism evidence="1 2">
    <name type="scientific">Coccomyxa viridis</name>
    <dbReference type="NCBI Taxonomy" id="1274662"/>
    <lineage>
        <taxon>Eukaryota</taxon>
        <taxon>Viridiplantae</taxon>
        <taxon>Chlorophyta</taxon>
        <taxon>core chlorophytes</taxon>
        <taxon>Trebouxiophyceae</taxon>
        <taxon>Trebouxiophyceae incertae sedis</taxon>
        <taxon>Coccomyxaceae</taxon>
        <taxon>Coccomyxa</taxon>
    </lineage>
</organism>
<accession>A0ABP1GA21</accession>
<comment type="caution">
    <text evidence="1">The sequence shown here is derived from an EMBL/GenBank/DDBJ whole genome shotgun (WGS) entry which is preliminary data.</text>
</comment>
<name>A0ABP1GA21_9CHLO</name>
<evidence type="ECO:0000313" key="1">
    <source>
        <dbReference type="EMBL" id="CAL5228120.1"/>
    </source>
</evidence>
<evidence type="ECO:0000313" key="2">
    <source>
        <dbReference type="Proteomes" id="UP001497392"/>
    </source>
</evidence>
<sequence length="120" mass="12990">MQGQGCSVLPFAALAALPCPALLLWDGWAGLLAAAGAALACVAPGELLRDPLDGLNQEDQLLREGLDELLDELLRELLDELLLRELLDELLEELRLDEPVSCLALRSKGWCASPWSVSSR</sequence>
<proteinExistence type="predicted"/>